<evidence type="ECO:0000313" key="4">
    <source>
        <dbReference type="Proteomes" id="UP001180087"/>
    </source>
</evidence>
<dbReference type="PIRSF" id="PIRSF017388">
    <property type="entry name" value="Esterase_lipase"/>
    <property type="match status" value="1"/>
</dbReference>
<dbReference type="EMBL" id="CP129113">
    <property type="protein sequence ID" value="WLV25143.1"/>
    <property type="molecule type" value="Genomic_DNA"/>
</dbReference>
<dbReference type="RefSeq" id="WP_348028891.1">
    <property type="nucleotide sequence ID" value="NZ_CP129113.1"/>
</dbReference>
<dbReference type="PANTHER" id="PTHR43798:SF31">
    <property type="entry name" value="AB HYDROLASE SUPERFAMILY PROTEIN YCLE"/>
    <property type="match status" value="1"/>
</dbReference>
<dbReference type="Pfam" id="PF12146">
    <property type="entry name" value="Hydrolase_4"/>
    <property type="match status" value="1"/>
</dbReference>
<dbReference type="InterPro" id="IPR012354">
    <property type="entry name" value="Esterase_lipase"/>
</dbReference>
<sequence length="229" mass="26150">MPGCLLIHGYTGSPAELEPLIIHLQKNTDWELLVPVLPGHGEEINLRYADGKEWIDTAEKALQSLKERHQTVHIIGFSMGGLIAAILAARHKIGKLVLLAAAGKFLPPRRLTADLFGFFRAYMKGRLKEDRYYNVLLKKTKALTWRANMEFLQLVQYGRKSLAEIKVPVLIMQGMRDGLVPYKTAHFLEKMIGASEKETILFERSRHFICLGEEREAVNRIVLEFLQRE</sequence>
<dbReference type="Proteomes" id="UP001180087">
    <property type="component" value="Chromosome"/>
</dbReference>
<accession>A0ABY9KZY3</accession>
<dbReference type="Gene3D" id="3.40.50.1820">
    <property type="entry name" value="alpha/beta hydrolase"/>
    <property type="match status" value="1"/>
</dbReference>
<feature type="domain" description="Serine aminopeptidase S33" evidence="2">
    <location>
        <begin position="4"/>
        <end position="210"/>
    </location>
</feature>
<dbReference type="GO" id="GO:0016787">
    <property type="term" value="F:hydrolase activity"/>
    <property type="evidence" value="ECO:0007669"/>
    <property type="project" value="UniProtKB-KW"/>
</dbReference>
<evidence type="ECO:0000256" key="1">
    <source>
        <dbReference type="ARBA" id="ARBA00022801"/>
    </source>
</evidence>
<evidence type="ECO:0000259" key="2">
    <source>
        <dbReference type="Pfam" id="PF12146"/>
    </source>
</evidence>
<gene>
    <name evidence="3" type="ORF">QR721_02555</name>
</gene>
<proteinExistence type="predicted"/>
<dbReference type="PANTHER" id="PTHR43798">
    <property type="entry name" value="MONOACYLGLYCEROL LIPASE"/>
    <property type="match status" value="1"/>
</dbReference>
<dbReference type="SUPFAM" id="SSF53474">
    <property type="entry name" value="alpha/beta-Hydrolases"/>
    <property type="match status" value="1"/>
</dbReference>
<keyword evidence="1 3" id="KW-0378">Hydrolase</keyword>
<dbReference type="InterPro" id="IPR029058">
    <property type="entry name" value="AB_hydrolase_fold"/>
</dbReference>
<dbReference type="InterPro" id="IPR022742">
    <property type="entry name" value="Hydrolase_4"/>
</dbReference>
<name>A0ABY9KZY3_9BACI</name>
<organism evidence="3 4">
    <name type="scientific">Aciduricibacillus chroicocephali</name>
    <dbReference type="NCBI Taxonomy" id="3054939"/>
    <lineage>
        <taxon>Bacteria</taxon>
        <taxon>Bacillati</taxon>
        <taxon>Bacillota</taxon>
        <taxon>Bacilli</taxon>
        <taxon>Bacillales</taxon>
        <taxon>Bacillaceae</taxon>
        <taxon>Aciduricibacillus</taxon>
    </lineage>
</organism>
<protein>
    <submittedName>
        <fullName evidence="3">Alpha/beta fold hydrolase</fullName>
    </submittedName>
</protein>
<keyword evidence="4" id="KW-1185">Reference proteome</keyword>
<reference evidence="3" key="1">
    <citation type="submission" date="2023-06" db="EMBL/GenBank/DDBJ databases">
        <title>A Treasure from Seagulls: Isolation and Description of Aciduricobacillus qingdaonensis gen. nov., sp. nov., a Rare Obligately Uric Acid-utilizing Member in the Family Bacillaceae.</title>
        <authorList>
            <person name="Liu W."/>
            <person name="Wang B."/>
        </authorList>
    </citation>
    <scope>NUCLEOTIDE SEQUENCE</scope>
    <source>
        <strain evidence="3">44XB</strain>
    </source>
</reference>
<dbReference type="InterPro" id="IPR050266">
    <property type="entry name" value="AB_hydrolase_sf"/>
</dbReference>
<evidence type="ECO:0000313" key="3">
    <source>
        <dbReference type="EMBL" id="WLV25143.1"/>
    </source>
</evidence>